<dbReference type="EMBL" id="ML738806">
    <property type="protein sequence ID" value="KAE8155750.1"/>
    <property type="molecule type" value="Genomic_DNA"/>
</dbReference>
<keyword evidence="2" id="KW-1185">Reference proteome</keyword>
<organism evidence="1 2">
    <name type="scientific">Aspergillus tamarii</name>
    <dbReference type="NCBI Taxonomy" id="41984"/>
    <lineage>
        <taxon>Eukaryota</taxon>
        <taxon>Fungi</taxon>
        <taxon>Dikarya</taxon>
        <taxon>Ascomycota</taxon>
        <taxon>Pezizomycotina</taxon>
        <taxon>Eurotiomycetes</taxon>
        <taxon>Eurotiomycetidae</taxon>
        <taxon>Eurotiales</taxon>
        <taxon>Aspergillaceae</taxon>
        <taxon>Aspergillus</taxon>
        <taxon>Aspergillus subgen. Circumdati</taxon>
    </lineage>
</organism>
<reference evidence="1 2" key="1">
    <citation type="submission" date="2019-04" db="EMBL/GenBank/DDBJ databases">
        <title>Friends and foes A comparative genomics study of 23 Aspergillus species from section Flavi.</title>
        <authorList>
            <consortium name="DOE Joint Genome Institute"/>
            <person name="Kjaerbolling I."/>
            <person name="Vesth T."/>
            <person name="Frisvad J.C."/>
            <person name="Nybo J.L."/>
            <person name="Theobald S."/>
            <person name="Kildgaard S."/>
            <person name="Isbrandt T."/>
            <person name="Kuo A."/>
            <person name="Sato A."/>
            <person name="Lyhne E.K."/>
            <person name="Kogle M.E."/>
            <person name="Wiebenga A."/>
            <person name="Kun R.S."/>
            <person name="Lubbers R.J."/>
            <person name="Makela M.R."/>
            <person name="Barry K."/>
            <person name="Chovatia M."/>
            <person name="Clum A."/>
            <person name="Daum C."/>
            <person name="Haridas S."/>
            <person name="He G."/>
            <person name="LaButti K."/>
            <person name="Lipzen A."/>
            <person name="Mondo S."/>
            <person name="Riley R."/>
            <person name="Salamov A."/>
            <person name="Simmons B.A."/>
            <person name="Magnuson J.K."/>
            <person name="Henrissat B."/>
            <person name="Mortensen U.H."/>
            <person name="Larsen T.O."/>
            <person name="Devries R.P."/>
            <person name="Grigoriev I.V."/>
            <person name="Machida M."/>
            <person name="Baker S.E."/>
            <person name="Andersen M.R."/>
        </authorList>
    </citation>
    <scope>NUCLEOTIDE SEQUENCE [LARGE SCALE GENOMIC DNA]</scope>
    <source>
        <strain evidence="1 2">CBS 117626</strain>
    </source>
</reference>
<evidence type="ECO:0000313" key="1">
    <source>
        <dbReference type="EMBL" id="KAE8155750.1"/>
    </source>
</evidence>
<protein>
    <submittedName>
        <fullName evidence="1">Uncharacterized protein</fullName>
    </submittedName>
</protein>
<accession>A0A5N6UAY9</accession>
<dbReference type="Proteomes" id="UP000326950">
    <property type="component" value="Unassembled WGS sequence"/>
</dbReference>
<evidence type="ECO:0000313" key="2">
    <source>
        <dbReference type="Proteomes" id="UP000326950"/>
    </source>
</evidence>
<proteinExistence type="predicted"/>
<sequence length="273" mass="30635">MALLRQHVEQPSSTAWQPIAPKSAFHQPEEKGQLLFQRVQAENEWKAKLKVYIDQVPTAERWSKSITIPSSSLLDLILKTKELTVPVKTLNEGFQQSSTITSSAKHCYLLTEYAKANANQSRLVASFMDFLFCCVCHVACCLGASVRDVNSKMGQISRGKPAYLQEVRQGVAWQLNATDQLQMIGGWGIRSGDIVFHFPPTFKLLRLCVKRKMSIDLYINSLGNKRYTKGKENDPGMALSIPCILKCLFGSAARYEVAEAVYFIPLLIAIDWT</sequence>
<dbReference type="OrthoDB" id="4338725at2759"/>
<name>A0A5N6UAY9_ASPTM</name>
<gene>
    <name evidence="1" type="ORF">BDV40DRAFT_108932</name>
</gene>
<dbReference type="AlphaFoldDB" id="A0A5N6UAY9"/>